<accession>A0A645FWT7</accession>
<sequence>MGLLSEAGEVAGVFQKLMRGDFPLEVASSKLYAELGDILWHCAAVANDNGWKLQDALEFNIQKLESRKIRNQILGAGDDR</sequence>
<dbReference type="SUPFAM" id="SSF101386">
    <property type="entry name" value="all-alpha NTP pyrophosphatases"/>
    <property type="match status" value="1"/>
</dbReference>
<protein>
    <recommendedName>
        <fullName evidence="1">NTP pyrophosphohydrolase MazG-like domain-containing protein</fullName>
    </recommendedName>
</protein>
<dbReference type="PIRSF" id="PIRSF006639">
    <property type="entry name" value="UCP006639_pph"/>
    <property type="match status" value="1"/>
</dbReference>
<evidence type="ECO:0000259" key="1">
    <source>
        <dbReference type="Pfam" id="PF03819"/>
    </source>
</evidence>
<dbReference type="Gene3D" id="1.10.287.1080">
    <property type="entry name" value="MazG-like"/>
    <property type="match status" value="1"/>
</dbReference>
<evidence type="ECO:0000313" key="2">
    <source>
        <dbReference type="EMBL" id="MPN16394.1"/>
    </source>
</evidence>
<dbReference type="AlphaFoldDB" id="A0A645FWT7"/>
<dbReference type="EMBL" id="VSSQ01063345">
    <property type="protein sequence ID" value="MPN16394.1"/>
    <property type="molecule type" value="Genomic_DNA"/>
</dbReference>
<gene>
    <name evidence="2" type="ORF">SDC9_163734</name>
</gene>
<dbReference type="Pfam" id="PF03819">
    <property type="entry name" value="MazG"/>
    <property type="match status" value="1"/>
</dbReference>
<reference evidence="2" key="1">
    <citation type="submission" date="2019-08" db="EMBL/GenBank/DDBJ databases">
        <authorList>
            <person name="Kucharzyk K."/>
            <person name="Murdoch R.W."/>
            <person name="Higgins S."/>
            <person name="Loffler F."/>
        </authorList>
    </citation>
    <scope>NUCLEOTIDE SEQUENCE</scope>
</reference>
<dbReference type="InterPro" id="IPR011379">
    <property type="entry name" value="MazG-related_GP37"/>
</dbReference>
<feature type="domain" description="NTP pyrophosphohydrolase MazG-like" evidence="1">
    <location>
        <begin position="3"/>
        <end position="68"/>
    </location>
</feature>
<name>A0A645FWT7_9ZZZZ</name>
<comment type="caution">
    <text evidence="2">The sequence shown here is derived from an EMBL/GenBank/DDBJ whole genome shotgun (WGS) entry which is preliminary data.</text>
</comment>
<organism evidence="2">
    <name type="scientific">bioreactor metagenome</name>
    <dbReference type="NCBI Taxonomy" id="1076179"/>
    <lineage>
        <taxon>unclassified sequences</taxon>
        <taxon>metagenomes</taxon>
        <taxon>ecological metagenomes</taxon>
    </lineage>
</organism>
<dbReference type="InterPro" id="IPR004518">
    <property type="entry name" value="MazG-like_dom"/>
</dbReference>
<proteinExistence type="predicted"/>